<reference evidence="1 2" key="1">
    <citation type="submission" date="2024-03" db="EMBL/GenBank/DDBJ databases">
        <title>Human intestinal bacterial collection.</title>
        <authorList>
            <person name="Pauvert C."/>
            <person name="Hitch T.C.A."/>
            <person name="Clavel T."/>
        </authorList>
    </citation>
    <scope>NUCLEOTIDE SEQUENCE [LARGE SCALE GENOMIC DNA]</scope>
    <source>
        <strain evidence="1 2">CLA-AP-H18</strain>
    </source>
</reference>
<protein>
    <recommendedName>
        <fullName evidence="3">LysR substrate-binding domain-containing protein</fullName>
    </recommendedName>
</protein>
<organism evidence="1 2">
    <name type="scientific">Ruminococcoides intestinihominis</name>
    <dbReference type="NCBI Taxonomy" id="3133161"/>
    <lineage>
        <taxon>Bacteria</taxon>
        <taxon>Bacillati</taxon>
        <taxon>Bacillota</taxon>
        <taxon>Clostridia</taxon>
        <taxon>Eubacteriales</taxon>
        <taxon>Oscillospiraceae</taxon>
        <taxon>Ruminococcoides</taxon>
    </lineage>
</organism>
<accession>A0ABV1HT91</accession>
<evidence type="ECO:0000313" key="1">
    <source>
        <dbReference type="EMBL" id="MEQ2565536.1"/>
    </source>
</evidence>
<comment type="caution">
    <text evidence="1">The sequence shown here is derived from an EMBL/GenBank/DDBJ whole genome shotgun (WGS) entry which is preliminary data.</text>
</comment>
<keyword evidence="2" id="KW-1185">Reference proteome</keyword>
<dbReference type="Proteomes" id="UP001478133">
    <property type="component" value="Unassembled WGS sequence"/>
</dbReference>
<evidence type="ECO:0008006" key="3">
    <source>
        <dbReference type="Google" id="ProtNLM"/>
    </source>
</evidence>
<gene>
    <name evidence="1" type="ORF">ABFO16_04705</name>
</gene>
<evidence type="ECO:0000313" key="2">
    <source>
        <dbReference type="Proteomes" id="UP001478133"/>
    </source>
</evidence>
<name>A0ABV1HT91_9FIRM</name>
<dbReference type="Gene3D" id="3.40.190.10">
    <property type="entry name" value="Periplasmic binding protein-like II"/>
    <property type="match status" value="1"/>
</dbReference>
<dbReference type="SUPFAM" id="SSF53850">
    <property type="entry name" value="Periplasmic binding protein-like II"/>
    <property type="match status" value="1"/>
</dbReference>
<dbReference type="EMBL" id="JBBMFI010000012">
    <property type="protein sequence ID" value="MEQ2565536.1"/>
    <property type="molecule type" value="Genomic_DNA"/>
</dbReference>
<sequence>MKRLDDFLANNHHLIDEEIAENSLFIAFDNPMILDSLIPLFEKFSKGKPNCQLHFLFGNTEDIYDKLNKNRIDFGFIENNASANDDTYRCLIISTKQNSIICEKAGCTIKPLDPSVIQTAVIWKKASNNAFANSFSDFLFSNQAVINAEYVK</sequence>
<proteinExistence type="predicted"/>